<evidence type="ECO:0000313" key="2">
    <source>
        <dbReference type="Proteomes" id="UP000784294"/>
    </source>
</evidence>
<sequence length="120" mass="13815">MNALRHEELLLELETVRRRNRFDSFPSADTDSLVLDYQHLTGVSTGSNEALSSPHHLVGVYNIKSLSGQKLTPAVQNEDQDLFVWNLGRMENQEQRQEKSVLDKLRGLLELRIINMTQLR</sequence>
<dbReference type="EMBL" id="CAAALY010010939">
    <property type="protein sequence ID" value="VEL11138.1"/>
    <property type="molecule type" value="Genomic_DNA"/>
</dbReference>
<dbReference type="Proteomes" id="UP000784294">
    <property type="component" value="Unassembled WGS sequence"/>
</dbReference>
<reference evidence="1" key="1">
    <citation type="submission" date="2018-11" db="EMBL/GenBank/DDBJ databases">
        <authorList>
            <consortium name="Pathogen Informatics"/>
        </authorList>
    </citation>
    <scope>NUCLEOTIDE SEQUENCE</scope>
</reference>
<protein>
    <submittedName>
        <fullName evidence="1">Uncharacterized protein</fullName>
    </submittedName>
</protein>
<accession>A0A3S5CD30</accession>
<dbReference type="AlphaFoldDB" id="A0A3S5CD30"/>
<name>A0A3S5CD30_9PLAT</name>
<organism evidence="1 2">
    <name type="scientific">Protopolystoma xenopodis</name>
    <dbReference type="NCBI Taxonomy" id="117903"/>
    <lineage>
        <taxon>Eukaryota</taxon>
        <taxon>Metazoa</taxon>
        <taxon>Spiralia</taxon>
        <taxon>Lophotrochozoa</taxon>
        <taxon>Platyhelminthes</taxon>
        <taxon>Monogenea</taxon>
        <taxon>Polyopisthocotylea</taxon>
        <taxon>Polystomatidea</taxon>
        <taxon>Polystomatidae</taxon>
        <taxon>Protopolystoma</taxon>
    </lineage>
</organism>
<evidence type="ECO:0000313" key="1">
    <source>
        <dbReference type="EMBL" id="VEL11138.1"/>
    </source>
</evidence>
<keyword evidence="2" id="KW-1185">Reference proteome</keyword>
<comment type="caution">
    <text evidence="1">The sequence shown here is derived from an EMBL/GenBank/DDBJ whole genome shotgun (WGS) entry which is preliminary data.</text>
</comment>
<proteinExistence type="predicted"/>
<gene>
    <name evidence="1" type="ORF">PXEA_LOCUS4578</name>
</gene>